<proteinExistence type="predicted"/>
<comment type="caution">
    <text evidence="1">The sequence shown here is derived from an EMBL/GenBank/DDBJ whole genome shotgun (WGS) entry which is preliminary data.</text>
</comment>
<dbReference type="Proteomes" id="UP000257109">
    <property type="component" value="Unassembled WGS sequence"/>
</dbReference>
<organism evidence="1 2">
    <name type="scientific">Mucuna pruriens</name>
    <name type="common">Velvet bean</name>
    <name type="synonym">Dolichos pruriens</name>
    <dbReference type="NCBI Taxonomy" id="157652"/>
    <lineage>
        <taxon>Eukaryota</taxon>
        <taxon>Viridiplantae</taxon>
        <taxon>Streptophyta</taxon>
        <taxon>Embryophyta</taxon>
        <taxon>Tracheophyta</taxon>
        <taxon>Spermatophyta</taxon>
        <taxon>Magnoliopsida</taxon>
        <taxon>eudicotyledons</taxon>
        <taxon>Gunneridae</taxon>
        <taxon>Pentapetalae</taxon>
        <taxon>rosids</taxon>
        <taxon>fabids</taxon>
        <taxon>Fabales</taxon>
        <taxon>Fabaceae</taxon>
        <taxon>Papilionoideae</taxon>
        <taxon>50 kb inversion clade</taxon>
        <taxon>NPAAA clade</taxon>
        <taxon>indigoferoid/millettioid clade</taxon>
        <taxon>Phaseoleae</taxon>
        <taxon>Mucuna</taxon>
    </lineage>
</organism>
<feature type="non-terminal residue" evidence="1">
    <location>
        <position position="111"/>
    </location>
</feature>
<keyword evidence="2" id="KW-1185">Reference proteome</keyword>
<evidence type="ECO:0000313" key="1">
    <source>
        <dbReference type="EMBL" id="RDX67785.1"/>
    </source>
</evidence>
<dbReference type="AlphaFoldDB" id="A0A371EP08"/>
<reference evidence="1" key="1">
    <citation type="submission" date="2018-05" db="EMBL/GenBank/DDBJ databases">
        <title>Draft genome of Mucuna pruriens seed.</title>
        <authorList>
            <person name="Nnadi N.E."/>
            <person name="Vos R."/>
            <person name="Hasami M.H."/>
            <person name="Devisetty U.K."/>
            <person name="Aguiy J.C."/>
        </authorList>
    </citation>
    <scope>NUCLEOTIDE SEQUENCE [LARGE SCALE GENOMIC DNA]</scope>
    <source>
        <strain evidence="1">JCA_2017</strain>
    </source>
</reference>
<accession>A0A371EP08</accession>
<dbReference type="EMBL" id="QJKJ01012843">
    <property type="protein sequence ID" value="RDX67785.1"/>
    <property type="molecule type" value="Genomic_DNA"/>
</dbReference>
<evidence type="ECO:0000313" key="2">
    <source>
        <dbReference type="Proteomes" id="UP000257109"/>
    </source>
</evidence>
<protein>
    <submittedName>
        <fullName evidence="1">Uncharacterized protein</fullName>
    </submittedName>
</protein>
<feature type="non-terminal residue" evidence="1">
    <location>
        <position position="1"/>
    </location>
</feature>
<name>A0A371EP08_MUCPR</name>
<sequence length="111" mass="13086">KLFYIIYSLFCPSTLINSCCNNKKFLICLILLEHYISVKMFFKKINLQRKHSKKEKSIAEDTRCSLHFGTLLHVVSLFLFIVDVLEIVEEDDISFEQKVKSRALLNFMQSF</sequence>
<gene>
    <name evidence="1" type="ORF">CR513_53296</name>
</gene>